<protein>
    <submittedName>
        <fullName evidence="2">Uncharacterized protein</fullName>
    </submittedName>
</protein>
<accession>A0AAX6EMM3</accession>
<gene>
    <name evidence="2" type="ORF">M6B38_181770</name>
</gene>
<organism evidence="2 3">
    <name type="scientific">Iris pallida</name>
    <name type="common">Sweet iris</name>
    <dbReference type="NCBI Taxonomy" id="29817"/>
    <lineage>
        <taxon>Eukaryota</taxon>
        <taxon>Viridiplantae</taxon>
        <taxon>Streptophyta</taxon>
        <taxon>Embryophyta</taxon>
        <taxon>Tracheophyta</taxon>
        <taxon>Spermatophyta</taxon>
        <taxon>Magnoliopsida</taxon>
        <taxon>Liliopsida</taxon>
        <taxon>Asparagales</taxon>
        <taxon>Iridaceae</taxon>
        <taxon>Iridoideae</taxon>
        <taxon>Irideae</taxon>
        <taxon>Iris</taxon>
    </lineage>
</organism>
<name>A0AAX6EMM3_IRIPA</name>
<sequence>MSERGSLLESTALDVAVGASTDRGGPGKTVAGTRSRPAVRSPAMPAAGSMAGFVFDGSYGRGAIGSQRLTVGYGGEMWRRALVASPVRSKRRCISGLGRIDGKIEPRRRRGTLGGRWTQLASPCTADSNRHGAEGPMARSRFAVDFRVPVVVGKHGHEVRLTGGDWHDDVWTPATTMQG</sequence>
<keyword evidence="3" id="KW-1185">Reference proteome</keyword>
<evidence type="ECO:0000313" key="3">
    <source>
        <dbReference type="Proteomes" id="UP001140949"/>
    </source>
</evidence>
<dbReference type="Proteomes" id="UP001140949">
    <property type="component" value="Unassembled WGS sequence"/>
</dbReference>
<evidence type="ECO:0000313" key="2">
    <source>
        <dbReference type="EMBL" id="KAJ6805188.1"/>
    </source>
</evidence>
<proteinExistence type="predicted"/>
<reference evidence="2" key="1">
    <citation type="journal article" date="2023" name="GigaByte">
        <title>Genome assembly of the bearded iris, Iris pallida Lam.</title>
        <authorList>
            <person name="Bruccoleri R.E."/>
            <person name="Oakeley E.J."/>
            <person name="Faust A.M.E."/>
            <person name="Altorfer M."/>
            <person name="Dessus-Babus S."/>
            <person name="Burckhardt D."/>
            <person name="Oertli M."/>
            <person name="Naumann U."/>
            <person name="Petersen F."/>
            <person name="Wong J."/>
        </authorList>
    </citation>
    <scope>NUCLEOTIDE SEQUENCE</scope>
    <source>
        <strain evidence="2">GSM-AAB239-AS_SAM_17_03QT</strain>
    </source>
</reference>
<dbReference type="AlphaFoldDB" id="A0AAX6EMM3"/>
<feature type="region of interest" description="Disordered" evidence="1">
    <location>
        <begin position="17"/>
        <end position="43"/>
    </location>
</feature>
<reference evidence="2" key="2">
    <citation type="submission" date="2023-04" db="EMBL/GenBank/DDBJ databases">
        <authorList>
            <person name="Bruccoleri R.E."/>
            <person name="Oakeley E.J."/>
            <person name="Faust A.-M."/>
            <person name="Dessus-Babus S."/>
            <person name="Altorfer M."/>
            <person name="Burckhardt D."/>
            <person name="Oertli M."/>
            <person name="Naumann U."/>
            <person name="Petersen F."/>
            <person name="Wong J."/>
        </authorList>
    </citation>
    <scope>NUCLEOTIDE SEQUENCE</scope>
    <source>
        <strain evidence="2">GSM-AAB239-AS_SAM_17_03QT</strain>
        <tissue evidence="2">Leaf</tissue>
    </source>
</reference>
<comment type="caution">
    <text evidence="2">The sequence shown here is derived from an EMBL/GenBank/DDBJ whole genome shotgun (WGS) entry which is preliminary data.</text>
</comment>
<evidence type="ECO:0000256" key="1">
    <source>
        <dbReference type="SAM" id="MobiDB-lite"/>
    </source>
</evidence>
<dbReference type="EMBL" id="JANAVB010035445">
    <property type="protein sequence ID" value="KAJ6805188.1"/>
    <property type="molecule type" value="Genomic_DNA"/>
</dbReference>